<dbReference type="EMBL" id="JACGXA010000001">
    <property type="protein sequence ID" value="MBA8803230.1"/>
    <property type="molecule type" value="Genomic_DNA"/>
</dbReference>
<dbReference type="AlphaFoldDB" id="A0A7W3IYW7"/>
<evidence type="ECO:0000256" key="1">
    <source>
        <dbReference type="SAM" id="MobiDB-lite"/>
    </source>
</evidence>
<protein>
    <recommendedName>
        <fullName evidence="5">Mce-associated membrane protein</fullName>
    </recommendedName>
</protein>
<keyword evidence="4" id="KW-1185">Reference proteome</keyword>
<evidence type="ECO:0000313" key="4">
    <source>
        <dbReference type="Proteomes" id="UP000580910"/>
    </source>
</evidence>
<dbReference type="PROSITE" id="PS51257">
    <property type="entry name" value="PROKAR_LIPOPROTEIN"/>
    <property type="match status" value="1"/>
</dbReference>
<proteinExistence type="predicted"/>
<comment type="caution">
    <text evidence="3">The sequence shown here is derived from an EMBL/GenBank/DDBJ whole genome shotgun (WGS) entry which is preliminary data.</text>
</comment>
<feature type="signal peptide" evidence="2">
    <location>
        <begin position="1"/>
        <end position="24"/>
    </location>
</feature>
<dbReference type="Proteomes" id="UP000580910">
    <property type="component" value="Unassembled WGS sequence"/>
</dbReference>
<feature type="compositionally biased region" description="Low complexity" evidence="1">
    <location>
        <begin position="29"/>
        <end position="50"/>
    </location>
</feature>
<name>A0A7W3IYW7_9ACTN</name>
<organism evidence="3 4">
    <name type="scientific">Nocardioides ginsengisegetis</name>
    <dbReference type="NCBI Taxonomy" id="661491"/>
    <lineage>
        <taxon>Bacteria</taxon>
        <taxon>Bacillati</taxon>
        <taxon>Actinomycetota</taxon>
        <taxon>Actinomycetes</taxon>
        <taxon>Propionibacteriales</taxon>
        <taxon>Nocardioidaceae</taxon>
        <taxon>Nocardioides</taxon>
    </lineage>
</organism>
<sequence>MTNVRILAISATVALLLVAGTGCADNAGDPASTTPTASSSSTAPSSVAPVSDSDTAAAAASSVVRAYFAVVDHLRQHPSKSLGTLASAATSSQLAAQRRLVSTERSKGLHQVGDTRVAELTVQTVNLDNSDPAAGKVPTVTIDVCWDVTDVDIVDATGKSVVSPGRPSTGWTRYTVANYHWAKNPSNGWRIATGQDLKQTPCAPS</sequence>
<evidence type="ECO:0000313" key="3">
    <source>
        <dbReference type="EMBL" id="MBA8803230.1"/>
    </source>
</evidence>
<evidence type="ECO:0000256" key="2">
    <source>
        <dbReference type="SAM" id="SignalP"/>
    </source>
</evidence>
<gene>
    <name evidence="3" type="ORF">FB382_001521</name>
</gene>
<feature type="chain" id="PRO_5031507122" description="Mce-associated membrane protein" evidence="2">
    <location>
        <begin position="25"/>
        <end position="205"/>
    </location>
</feature>
<feature type="region of interest" description="Disordered" evidence="1">
    <location>
        <begin position="28"/>
        <end position="50"/>
    </location>
</feature>
<accession>A0A7W3IYW7</accession>
<evidence type="ECO:0008006" key="5">
    <source>
        <dbReference type="Google" id="ProtNLM"/>
    </source>
</evidence>
<reference evidence="3 4" key="1">
    <citation type="submission" date="2020-07" db="EMBL/GenBank/DDBJ databases">
        <title>Sequencing the genomes of 1000 actinobacteria strains.</title>
        <authorList>
            <person name="Klenk H.-P."/>
        </authorList>
    </citation>
    <scope>NUCLEOTIDE SEQUENCE [LARGE SCALE GENOMIC DNA]</scope>
    <source>
        <strain evidence="3 4">DSM 21349</strain>
    </source>
</reference>
<keyword evidence="2" id="KW-0732">Signal</keyword>
<dbReference type="RefSeq" id="WP_182538085.1">
    <property type="nucleotide sequence ID" value="NZ_JACGXA010000001.1"/>
</dbReference>